<sequence>MNTQENVKRFEGLLNQVEREGLAQLLEYIREKSDFYTAPASTRFHLSTEGGLLQHSLNVYDCLQAKKENSTWACILEDAGKDALILCPLLHDLCKTHFYKIDYKNQKTYDPEKVKAAERWQVKKDNAGAFIWESVPCYTVDDRVPYGHGEKSVMMIEQFMRLTGPERFAIRWHMGFSEPKELHLQLTQAMSKYPLILALHEADQEASTLLEGEKDNKVLTKAQADAGEKPWGGDGGSGCDFQEAEPLGGAED</sequence>
<accession>A0A2K4ZHW8</accession>
<dbReference type="AlphaFoldDB" id="A0A2K4ZHW8"/>
<gene>
    <name evidence="2" type="ORF">AMURIS_02800</name>
</gene>
<evidence type="ECO:0000313" key="3">
    <source>
        <dbReference type="Proteomes" id="UP000236311"/>
    </source>
</evidence>
<proteinExistence type="predicted"/>
<dbReference type="Proteomes" id="UP000236311">
    <property type="component" value="Unassembled WGS sequence"/>
</dbReference>
<keyword evidence="3" id="KW-1185">Reference proteome</keyword>
<evidence type="ECO:0000313" key="2">
    <source>
        <dbReference type="EMBL" id="SOY30077.1"/>
    </source>
</evidence>
<evidence type="ECO:0008006" key="4">
    <source>
        <dbReference type="Google" id="ProtNLM"/>
    </source>
</evidence>
<name>A0A2K4ZHW8_9FIRM</name>
<dbReference type="EMBL" id="OFSM01000013">
    <property type="protein sequence ID" value="SOY30077.1"/>
    <property type="molecule type" value="Genomic_DNA"/>
</dbReference>
<organism evidence="2 3">
    <name type="scientific">Acetatifactor muris</name>
    <dbReference type="NCBI Taxonomy" id="879566"/>
    <lineage>
        <taxon>Bacteria</taxon>
        <taxon>Bacillati</taxon>
        <taxon>Bacillota</taxon>
        <taxon>Clostridia</taxon>
        <taxon>Lachnospirales</taxon>
        <taxon>Lachnospiraceae</taxon>
        <taxon>Acetatifactor</taxon>
    </lineage>
</organism>
<protein>
    <recommendedName>
        <fullName evidence="4">HD domain-containing protein</fullName>
    </recommendedName>
</protein>
<dbReference type="RefSeq" id="WP_207656162.1">
    <property type="nucleotide sequence ID" value="NZ_JANJZD010000012.1"/>
</dbReference>
<reference evidence="2 3" key="1">
    <citation type="submission" date="2018-01" db="EMBL/GenBank/DDBJ databases">
        <authorList>
            <person name="Gaut B.S."/>
            <person name="Morton B.R."/>
            <person name="Clegg M.T."/>
            <person name="Duvall M.R."/>
        </authorList>
    </citation>
    <scope>NUCLEOTIDE SEQUENCE [LARGE SCALE GENOMIC DNA]</scope>
    <source>
        <strain evidence="2">GP69</strain>
    </source>
</reference>
<feature type="region of interest" description="Disordered" evidence="1">
    <location>
        <begin position="220"/>
        <end position="252"/>
    </location>
</feature>
<evidence type="ECO:0000256" key="1">
    <source>
        <dbReference type="SAM" id="MobiDB-lite"/>
    </source>
</evidence>